<feature type="region of interest" description="Disordered" evidence="1">
    <location>
        <begin position="97"/>
        <end position="138"/>
    </location>
</feature>
<dbReference type="RefSeq" id="WP_369241088.1">
    <property type="nucleotide sequence ID" value="NZ_CP163435.1"/>
</dbReference>
<sequence length="138" mass="14717">MDTSRDTTAVRVRAGAGVDEETLAYARLKIDAVVTRPGLPAVHGEVRIAKSGAHDAAHVWSAVAELRVGNRTVVTHAEDASGHGVVDRLQDRLRSRTDKAAHAWEPARRTTAPPWRAEQPGPSVEDIGEDASGGTVQD</sequence>
<accession>A0AB39PNZ0</accession>
<feature type="compositionally biased region" description="Basic and acidic residues" evidence="1">
    <location>
        <begin position="97"/>
        <end position="108"/>
    </location>
</feature>
<reference evidence="2" key="1">
    <citation type="submission" date="2024-07" db="EMBL/GenBank/DDBJ databases">
        <authorList>
            <person name="Yu S.T."/>
        </authorList>
    </citation>
    <scope>NUCLEOTIDE SEQUENCE</scope>
    <source>
        <strain evidence="2">R21</strain>
    </source>
</reference>
<evidence type="ECO:0000256" key="1">
    <source>
        <dbReference type="SAM" id="MobiDB-lite"/>
    </source>
</evidence>
<organism evidence="2">
    <name type="scientific">Streptomyces sp. R21</name>
    <dbReference type="NCBI Taxonomy" id="3238627"/>
    <lineage>
        <taxon>Bacteria</taxon>
        <taxon>Bacillati</taxon>
        <taxon>Actinomycetota</taxon>
        <taxon>Actinomycetes</taxon>
        <taxon>Kitasatosporales</taxon>
        <taxon>Streptomycetaceae</taxon>
        <taxon>Streptomyces</taxon>
    </lineage>
</organism>
<protein>
    <submittedName>
        <fullName evidence="2">Uncharacterized protein</fullName>
    </submittedName>
</protein>
<evidence type="ECO:0000313" key="2">
    <source>
        <dbReference type="EMBL" id="XDQ30803.1"/>
    </source>
</evidence>
<dbReference type="AlphaFoldDB" id="A0AB39PNZ0"/>
<proteinExistence type="predicted"/>
<name>A0AB39PNZ0_9ACTN</name>
<dbReference type="EMBL" id="CP163435">
    <property type="protein sequence ID" value="XDQ30803.1"/>
    <property type="molecule type" value="Genomic_DNA"/>
</dbReference>
<gene>
    <name evidence="2" type="ORF">AB5J56_41550</name>
</gene>